<evidence type="ECO:0000313" key="10">
    <source>
        <dbReference type="EMBL" id="EXG80970.1"/>
    </source>
</evidence>
<evidence type="ECO:0000259" key="6">
    <source>
        <dbReference type="Pfam" id="PF00460"/>
    </source>
</evidence>
<dbReference type="Pfam" id="PF22692">
    <property type="entry name" value="LlgE_F_G_D1"/>
    <property type="match status" value="1"/>
</dbReference>
<evidence type="ECO:0000256" key="5">
    <source>
        <dbReference type="RuleBase" id="RU362116"/>
    </source>
</evidence>
<dbReference type="OrthoDB" id="9804559at2"/>
<dbReference type="Pfam" id="PF06429">
    <property type="entry name" value="Flg_bbr_C"/>
    <property type="match status" value="1"/>
</dbReference>
<dbReference type="InterPro" id="IPR011491">
    <property type="entry name" value="FlgE_D2"/>
</dbReference>
<comment type="similarity">
    <text evidence="2 5">Belongs to the flagella basal body rod proteins family.</text>
</comment>
<dbReference type="Proteomes" id="UP000021053">
    <property type="component" value="Unassembled WGS sequence"/>
</dbReference>
<keyword evidence="10" id="KW-0282">Flagellum</keyword>
<proteinExistence type="inferred from homology"/>
<comment type="subcellular location">
    <subcellularLocation>
        <location evidence="1 5">Bacterial flagellum basal body</location>
    </subcellularLocation>
</comment>
<accession>A0A010YL59</accession>
<dbReference type="GO" id="GO:0071978">
    <property type="term" value="P:bacterial-type flagellum-dependent swarming motility"/>
    <property type="evidence" value="ECO:0007669"/>
    <property type="project" value="TreeGrafter"/>
</dbReference>
<keyword evidence="10" id="KW-0966">Cell projection</keyword>
<dbReference type="InterPro" id="IPR010930">
    <property type="entry name" value="Flg_bb/hook_C_dom"/>
</dbReference>
<evidence type="ECO:0000313" key="11">
    <source>
        <dbReference type="Proteomes" id="UP000021053"/>
    </source>
</evidence>
<dbReference type="GO" id="GO:0009425">
    <property type="term" value="C:bacterial-type flagellum basal body"/>
    <property type="evidence" value="ECO:0007669"/>
    <property type="project" value="UniProtKB-SubCell"/>
</dbReference>
<dbReference type="InterPro" id="IPR020013">
    <property type="entry name" value="Flagellar_FlgE/F/G"/>
</dbReference>
<keyword evidence="4 5" id="KW-0975">Bacterial flagellum</keyword>
<keyword evidence="11" id="KW-1185">Reference proteome</keyword>
<dbReference type="Pfam" id="PF07559">
    <property type="entry name" value="FlgE_D2"/>
    <property type="match status" value="1"/>
</dbReference>
<sequence>MLRSLFSGISGLRAHQQMMDVTGNNIANVNTAGFKSSQAVFQDTLNQMLKAPASPQGAVQGGTNPAQVGLGVQLAGISTNFTQGSAQTTGRSTDLMISGDGFFTVKTGAETLYTRAGSFSFDANGGLVTNDGARVQGWVADADGVIASNTTPTDMSLPINTLLAPSQSTEVTFSGNLPSDAKEGTVITPSLTVYDGSGNASELTLTLTKGASTDTWAVKVSDGTTDFDGGDITFSATGTTPDPATLTFPGAAGDIAVDIAGLTNYAGTTTVAPQKQDGYAMGSLQGFSITKDGQLVGSFTNGLRKPLGQIALASFNNAAGLEKAGGSMFRTTVNSGVPQMGTPGGGSRGAIMGGTLEMSNVDLASEFTNLIIAQRGFQANSKIISTSDELLNDLINLKR</sequence>
<dbReference type="PANTHER" id="PTHR30435">
    <property type="entry name" value="FLAGELLAR PROTEIN"/>
    <property type="match status" value="1"/>
</dbReference>
<reference evidence="10 11" key="1">
    <citation type="submission" date="2013-07" db="EMBL/GenBank/DDBJ databases">
        <authorList>
            <consortium name="DOE Joint Genome Institute"/>
            <person name="Eisen J."/>
            <person name="Huntemann M."/>
            <person name="Han J."/>
            <person name="Chen A."/>
            <person name="Kyrpides N."/>
            <person name="Mavromatis K."/>
            <person name="Markowitz V."/>
            <person name="Palaniappan K."/>
            <person name="Ivanova N."/>
            <person name="Schaumberg A."/>
            <person name="Pati A."/>
            <person name="Liolios K."/>
            <person name="Nordberg H.P."/>
            <person name="Cantor M.N."/>
            <person name="Hua S.X."/>
            <person name="Woyke T."/>
        </authorList>
    </citation>
    <scope>NUCLEOTIDE SEQUENCE [LARGE SCALE GENOMIC DNA]</scope>
    <source>
        <strain evidence="10 11">DSM 44712</strain>
    </source>
</reference>
<evidence type="ECO:0000259" key="9">
    <source>
        <dbReference type="Pfam" id="PF22692"/>
    </source>
</evidence>
<dbReference type="InterPro" id="IPR037925">
    <property type="entry name" value="FlgE/F/G-like"/>
</dbReference>
<organism evidence="10 11">
    <name type="scientific">Cryptosporangium arvum DSM 44712</name>
    <dbReference type="NCBI Taxonomy" id="927661"/>
    <lineage>
        <taxon>Bacteria</taxon>
        <taxon>Bacillati</taxon>
        <taxon>Actinomycetota</taxon>
        <taxon>Actinomycetes</taxon>
        <taxon>Cryptosporangiales</taxon>
        <taxon>Cryptosporangiaceae</taxon>
        <taxon>Cryptosporangium</taxon>
    </lineage>
</organism>
<gene>
    <name evidence="10" type="ORF">CryarDRAFT_2065</name>
</gene>
<dbReference type="SUPFAM" id="SSF117143">
    <property type="entry name" value="Flagellar hook protein flgE"/>
    <property type="match status" value="1"/>
</dbReference>
<evidence type="ECO:0000259" key="8">
    <source>
        <dbReference type="Pfam" id="PF07559"/>
    </source>
</evidence>
<dbReference type="GO" id="GO:0005829">
    <property type="term" value="C:cytosol"/>
    <property type="evidence" value="ECO:0007669"/>
    <property type="project" value="TreeGrafter"/>
</dbReference>
<dbReference type="InterPro" id="IPR037058">
    <property type="entry name" value="Falgellar_hook_FlgE_sf"/>
</dbReference>
<feature type="domain" description="Flagellar hook protein FlgE D2" evidence="8">
    <location>
        <begin position="178"/>
        <end position="279"/>
    </location>
</feature>
<dbReference type="Pfam" id="PF00460">
    <property type="entry name" value="Flg_bb_rod"/>
    <property type="match status" value="1"/>
</dbReference>
<dbReference type="NCBIfam" id="TIGR03506">
    <property type="entry name" value="FlgEFG_subfam"/>
    <property type="match status" value="1"/>
</dbReference>
<dbReference type="HOGENOM" id="CLU_013687_2_4_11"/>
<comment type="caution">
    <text evidence="10">The sequence shown here is derived from an EMBL/GenBank/DDBJ whole genome shotgun (WGS) entry which is preliminary data.</text>
</comment>
<dbReference type="AlphaFoldDB" id="A0A010YL59"/>
<evidence type="ECO:0000256" key="4">
    <source>
        <dbReference type="ARBA" id="ARBA00023143"/>
    </source>
</evidence>
<dbReference type="EMBL" id="JFBT01000001">
    <property type="protein sequence ID" value="EXG80970.1"/>
    <property type="molecule type" value="Genomic_DNA"/>
</dbReference>
<protein>
    <recommendedName>
        <fullName evidence="3 5">Flagellar hook protein FlgE</fullName>
    </recommendedName>
</protein>
<evidence type="ECO:0000256" key="3">
    <source>
        <dbReference type="ARBA" id="ARBA00019015"/>
    </source>
</evidence>
<dbReference type="Gene3D" id="2.60.98.20">
    <property type="entry name" value="Flagellar hook protein FlgE"/>
    <property type="match status" value="1"/>
</dbReference>
<evidence type="ECO:0000256" key="2">
    <source>
        <dbReference type="ARBA" id="ARBA00009677"/>
    </source>
</evidence>
<keyword evidence="10" id="KW-0969">Cilium</keyword>
<dbReference type="PATRIC" id="fig|927661.3.peg.2030"/>
<dbReference type="InterPro" id="IPR053967">
    <property type="entry name" value="LlgE_F_G-like_D1"/>
</dbReference>
<evidence type="ECO:0000256" key="1">
    <source>
        <dbReference type="ARBA" id="ARBA00004117"/>
    </source>
</evidence>
<feature type="domain" description="Flagellar basal body rod protein N-terminal" evidence="6">
    <location>
        <begin position="8"/>
        <end position="35"/>
    </location>
</feature>
<feature type="domain" description="Flagellar basal-body/hook protein C-terminal" evidence="7">
    <location>
        <begin position="353"/>
        <end position="397"/>
    </location>
</feature>
<dbReference type="PANTHER" id="PTHR30435:SF1">
    <property type="entry name" value="FLAGELLAR HOOK PROTEIN FLGE"/>
    <property type="match status" value="1"/>
</dbReference>
<dbReference type="GO" id="GO:0009424">
    <property type="term" value="C:bacterial-type flagellum hook"/>
    <property type="evidence" value="ECO:0007669"/>
    <property type="project" value="TreeGrafter"/>
</dbReference>
<dbReference type="InterPro" id="IPR001444">
    <property type="entry name" value="Flag_bb_rod_N"/>
</dbReference>
<dbReference type="RefSeq" id="WP_035850109.1">
    <property type="nucleotide sequence ID" value="NZ_KK073874.1"/>
</dbReference>
<evidence type="ECO:0000259" key="7">
    <source>
        <dbReference type="Pfam" id="PF06429"/>
    </source>
</evidence>
<comment type="function">
    <text evidence="5">A flexible structure which links the flagellar filament to the drive apparatus in the basal body.</text>
</comment>
<feature type="domain" description="Flagellar hook protein FlgE/F/G-like D1" evidence="9">
    <location>
        <begin position="96"/>
        <end position="154"/>
    </location>
</feature>
<name>A0A010YL59_9ACTN</name>